<evidence type="ECO:0000256" key="1">
    <source>
        <dbReference type="SAM" id="MobiDB-lite"/>
    </source>
</evidence>
<evidence type="ECO:0000313" key="3">
    <source>
        <dbReference type="Proteomes" id="UP000585474"/>
    </source>
</evidence>
<proteinExistence type="predicted"/>
<evidence type="ECO:0000313" key="2">
    <source>
        <dbReference type="EMBL" id="GFY90564.1"/>
    </source>
</evidence>
<dbReference type="EMBL" id="BJWL01000007">
    <property type="protein sequence ID" value="GFY90564.1"/>
    <property type="molecule type" value="Genomic_DNA"/>
</dbReference>
<organism evidence="2 3">
    <name type="scientific">Actinidia rufa</name>
    <dbReference type="NCBI Taxonomy" id="165716"/>
    <lineage>
        <taxon>Eukaryota</taxon>
        <taxon>Viridiplantae</taxon>
        <taxon>Streptophyta</taxon>
        <taxon>Embryophyta</taxon>
        <taxon>Tracheophyta</taxon>
        <taxon>Spermatophyta</taxon>
        <taxon>Magnoliopsida</taxon>
        <taxon>eudicotyledons</taxon>
        <taxon>Gunneridae</taxon>
        <taxon>Pentapetalae</taxon>
        <taxon>asterids</taxon>
        <taxon>Ericales</taxon>
        <taxon>Actinidiaceae</taxon>
        <taxon>Actinidia</taxon>
    </lineage>
</organism>
<name>A0A7J0EVS7_9ERIC</name>
<gene>
    <name evidence="2" type="ORF">Acr_07g0007610</name>
</gene>
<dbReference type="AlphaFoldDB" id="A0A7J0EVS7"/>
<sequence length="306" mass="34204">MQLLTREDNGGEVKSKGLSIEKVAESSSPPLEAVSSILGPYPIPTDKPLCPVNIHRMQLVPFIKSNSIDQTTRGSRAAESPTPYGKGPVISYLDALTRNLKLPKQNISPLKVNTLLPLISNYIPHDTSHNTQNSLGIVPHHKQQSTPKSPNDLVHVCILPAIPEINTNIDDKPKRKQRSIEKILGIPKSAKSKKGGRKSKQRNRILLSESKAAWSVTKILGIDYMGNDEEVLSRIMVTDEEAELSWIVLFRHIGAMWAGQDLRNLVASFSEKIDARSDMFSMEVLLGWLWAWIFDVWAICSWVSIW</sequence>
<feature type="compositionally biased region" description="Basic residues" evidence="1">
    <location>
        <begin position="190"/>
        <end position="201"/>
    </location>
</feature>
<comment type="caution">
    <text evidence="2">The sequence shown here is derived from an EMBL/GenBank/DDBJ whole genome shotgun (WGS) entry which is preliminary data.</text>
</comment>
<feature type="compositionally biased region" description="Basic and acidic residues" evidence="1">
    <location>
        <begin position="169"/>
        <end position="181"/>
    </location>
</feature>
<reference evidence="2 3" key="1">
    <citation type="submission" date="2019-07" db="EMBL/GenBank/DDBJ databases">
        <title>De Novo Assembly of kiwifruit Actinidia rufa.</title>
        <authorList>
            <person name="Sugita-Konishi S."/>
            <person name="Sato K."/>
            <person name="Mori E."/>
            <person name="Abe Y."/>
            <person name="Kisaki G."/>
            <person name="Hamano K."/>
            <person name="Suezawa K."/>
            <person name="Otani M."/>
            <person name="Fukuda T."/>
            <person name="Manabe T."/>
            <person name="Gomi K."/>
            <person name="Tabuchi M."/>
            <person name="Akimitsu K."/>
            <person name="Kataoka I."/>
        </authorList>
    </citation>
    <scope>NUCLEOTIDE SEQUENCE [LARGE SCALE GENOMIC DNA]</scope>
    <source>
        <strain evidence="3">cv. Fuchu</strain>
    </source>
</reference>
<dbReference type="Proteomes" id="UP000585474">
    <property type="component" value="Unassembled WGS sequence"/>
</dbReference>
<keyword evidence="3" id="KW-1185">Reference proteome</keyword>
<feature type="region of interest" description="Disordered" evidence="1">
    <location>
        <begin position="1"/>
        <end position="20"/>
    </location>
</feature>
<feature type="region of interest" description="Disordered" evidence="1">
    <location>
        <begin position="168"/>
        <end position="201"/>
    </location>
</feature>
<feature type="compositionally biased region" description="Basic and acidic residues" evidence="1">
    <location>
        <begin position="1"/>
        <end position="15"/>
    </location>
</feature>
<accession>A0A7J0EVS7</accession>
<protein>
    <submittedName>
        <fullName evidence="2">Uncharacterized protein</fullName>
    </submittedName>
</protein>